<dbReference type="InterPro" id="IPR036250">
    <property type="entry name" value="AcylCo_DH-like_C"/>
</dbReference>
<keyword evidence="9" id="KW-0443">Lipid metabolism</keyword>
<dbReference type="PANTHER" id="PTHR10909">
    <property type="entry name" value="ELECTRON TRANSPORT OXIDOREDUCTASE"/>
    <property type="match status" value="1"/>
</dbReference>
<dbReference type="InterPro" id="IPR055060">
    <property type="entry name" value="ACOX_C_alpha1"/>
</dbReference>
<comment type="subcellular location">
    <subcellularLocation>
        <location evidence="2">Peroxisome</location>
    </subcellularLocation>
</comment>
<dbReference type="GO" id="GO:0005504">
    <property type="term" value="F:fatty acid binding"/>
    <property type="evidence" value="ECO:0007669"/>
    <property type="project" value="TreeGrafter"/>
</dbReference>
<dbReference type="FunFam" id="1.20.140.10:FF:000010">
    <property type="entry name" value="Acyl-coenzyme A oxidase"/>
    <property type="match status" value="1"/>
</dbReference>
<evidence type="ECO:0000259" key="12">
    <source>
        <dbReference type="Pfam" id="PF22924"/>
    </source>
</evidence>
<proteinExistence type="inferred from homology"/>
<evidence type="ECO:0000256" key="8">
    <source>
        <dbReference type="ARBA" id="ARBA00023002"/>
    </source>
</evidence>
<keyword evidence="8" id="KW-0560">Oxidoreductase</keyword>
<evidence type="ECO:0000259" key="11">
    <source>
        <dbReference type="Pfam" id="PF02770"/>
    </source>
</evidence>
<dbReference type="InterPro" id="IPR046373">
    <property type="entry name" value="Acyl-CoA_Oxase/DH_mid-dom_sf"/>
</dbReference>
<dbReference type="GO" id="GO:0005777">
    <property type="term" value="C:peroxisome"/>
    <property type="evidence" value="ECO:0007669"/>
    <property type="project" value="UniProtKB-SubCell"/>
</dbReference>
<dbReference type="GO" id="GO:0071949">
    <property type="term" value="F:FAD binding"/>
    <property type="evidence" value="ECO:0007669"/>
    <property type="project" value="InterPro"/>
</dbReference>
<reference evidence="13" key="1">
    <citation type="submission" date="2021-01" db="EMBL/GenBank/DDBJ databases">
        <authorList>
            <person name="Eckstrom K.M.E."/>
        </authorList>
    </citation>
    <scope>NUCLEOTIDE SEQUENCE</scope>
    <source>
        <strain evidence="13">UVCC 0001</strain>
    </source>
</reference>
<dbReference type="PANTHER" id="PTHR10909:SF352">
    <property type="entry name" value="ACYL-COENZYME A OXIDASE-LIKE PROTEIN"/>
    <property type="match status" value="1"/>
</dbReference>
<keyword evidence="10" id="KW-0576">Peroxisome</keyword>
<dbReference type="Pfam" id="PF22924">
    <property type="entry name" value="ACOX_C_alpha1"/>
    <property type="match status" value="1"/>
</dbReference>
<evidence type="ECO:0000256" key="3">
    <source>
        <dbReference type="ARBA" id="ARBA00006288"/>
    </source>
</evidence>
<dbReference type="GO" id="GO:0033540">
    <property type="term" value="P:fatty acid beta-oxidation using acyl-CoA oxidase"/>
    <property type="evidence" value="ECO:0007669"/>
    <property type="project" value="TreeGrafter"/>
</dbReference>
<evidence type="ECO:0000256" key="7">
    <source>
        <dbReference type="ARBA" id="ARBA00022832"/>
    </source>
</evidence>
<comment type="cofactor">
    <cofactor evidence="1">
        <name>FAD</name>
        <dbReference type="ChEBI" id="CHEBI:57692"/>
    </cofactor>
</comment>
<dbReference type="GO" id="GO:0055088">
    <property type="term" value="P:lipid homeostasis"/>
    <property type="evidence" value="ECO:0007669"/>
    <property type="project" value="TreeGrafter"/>
</dbReference>
<keyword evidence="7" id="KW-0276">Fatty acid metabolism</keyword>
<dbReference type="Gene3D" id="1.20.140.10">
    <property type="entry name" value="Butyryl-CoA Dehydrogenase, subunit A, domain 3"/>
    <property type="match status" value="1"/>
</dbReference>
<gene>
    <name evidence="13" type="ORF">QBZ16_003931</name>
</gene>
<feature type="domain" description="Acyl-CoA oxidase C-alpha1" evidence="12">
    <location>
        <begin position="278"/>
        <end position="426"/>
    </location>
</feature>
<dbReference type="InterPro" id="IPR009100">
    <property type="entry name" value="AcylCoA_DH/oxidase_NM_dom_sf"/>
</dbReference>
<dbReference type="EC" id="1.3.3.6" evidence="4"/>
<dbReference type="SUPFAM" id="SSF56645">
    <property type="entry name" value="Acyl-CoA dehydrogenase NM domain-like"/>
    <property type="match status" value="1"/>
</dbReference>
<evidence type="ECO:0000256" key="2">
    <source>
        <dbReference type="ARBA" id="ARBA00004275"/>
    </source>
</evidence>
<dbReference type="SUPFAM" id="SSF47203">
    <property type="entry name" value="Acyl-CoA dehydrogenase C-terminal domain-like"/>
    <property type="match status" value="1"/>
</dbReference>
<dbReference type="GO" id="GO:0003997">
    <property type="term" value="F:acyl-CoA oxidase activity"/>
    <property type="evidence" value="ECO:0007669"/>
    <property type="project" value="UniProtKB-EC"/>
</dbReference>
<accession>A0AAD9MLF7</accession>
<feature type="domain" description="Acyl-CoA oxidase/dehydrogenase middle" evidence="11">
    <location>
        <begin position="133"/>
        <end position="242"/>
    </location>
</feature>
<evidence type="ECO:0000256" key="10">
    <source>
        <dbReference type="ARBA" id="ARBA00023140"/>
    </source>
</evidence>
<dbReference type="AlphaFoldDB" id="A0AAD9MLF7"/>
<dbReference type="Pfam" id="PF02770">
    <property type="entry name" value="Acyl-CoA_dh_M"/>
    <property type="match status" value="1"/>
</dbReference>
<protein>
    <recommendedName>
        <fullName evidence="4">acyl-CoA oxidase</fullName>
        <ecNumber evidence="4">1.3.3.6</ecNumber>
    </recommendedName>
</protein>
<keyword evidence="5" id="KW-0285">Flavoprotein</keyword>
<evidence type="ECO:0000256" key="1">
    <source>
        <dbReference type="ARBA" id="ARBA00001974"/>
    </source>
</evidence>
<organism evidence="13 14">
    <name type="scientific">Prototheca wickerhamii</name>
    <dbReference type="NCBI Taxonomy" id="3111"/>
    <lineage>
        <taxon>Eukaryota</taxon>
        <taxon>Viridiplantae</taxon>
        <taxon>Chlorophyta</taxon>
        <taxon>core chlorophytes</taxon>
        <taxon>Trebouxiophyceae</taxon>
        <taxon>Chlorellales</taxon>
        <taxon>Chlorellaceae</taxon>
        <taxon>Prototheca</taxon>
    </lineage>
</organism>
<dbReference type="Gene3D" id="2.40.110.10">
    <property type="entry name" value="Butyryl-CoA Dehydrogenase, subunit A, domain 2"/>
    <property type="match status" value="1"/>
</dbReference>
<dbReference type="FunFam" id="2.40.110.10:FF:000005">
    <property type="entry name" value="Acyl-coenzyme A oxidase"/>
    <property type="match status" value="1"/>
</dbReference>
<dbReference type="InterPro" id="IPR006091">
    <property type="entry name" value="Acyl-CoA_Oxase/DH_mid-dom"/>
</dbReference>
<evidence type="ECO:0000256" key="6">
    <source>
        <dbReference type="ARBA" id="ARBA00022827"/>
    </source>
</evidence>
<comment type="similarity">
    <text evidence="3">Belongs to the acyl-CoA oxidase family.</text>
</comment>
<dbReference type="EMBL" id="JASFZW010000005">
    <property type="protein sequence ID" value="KAK2078063.1"/>
    <property type="molecule type" value="Genomic_DNA"/>
</dbReference>
<evidence type="ECO:0000313" key="14">
    <source>
        <dbReference type="Proteomes" id="UP001255856"/>
    </source>
</evidence>
<comment type="caution">
    <text evidence="13">The sequence shown here is derived from an EMBL/GenBank/DDBJ whole genome shotgun (WGS) entry which is preliminary data.</text>
</comment>
<dbReference type="Proteomes" id="UP001255856">
    <property type="component" value="Unassembled WGS sequence"/>
</dbReference>
<evidence type="ECO:0000313" key="13">
    <source>
        <dbReference type="EMBL" id="KAK2078063.1"/>
    </source>
</evidence>
<keyword evidence="6" id="KW-0274">FAD</keyword>
<evidence type="ECO:0000256" key="9">
    <source>
        <dbReference type="ARBA" id="ARBA00023098"/>
    </source>
</evidence>
<dbReference type="InterPro" id="IPR012258">
    <property type="entry name" value="Acyl-CoA_oxidase"/>
</dbReference>
<evidence type="ECO:0000256" key="5">
    <source>
        <dbReference type="ARBA" id="ARBA00022630"/>
    </source>
</evidence>
<evidence type="ECO:0000256" key="4">
    <source>
        <dbReference type="ARBA" id="ARBA00012870"/>
    </source>
</evidence>
<sequence length="566" mass="61815">MASCRAEVNPTQAEALFRYITRDNYELRQEIFEFLKDPLYQPQHYLSLHDFRKLNRERFMRFASQRFFSVKDYTDNPRKFIAALECLSWVDYSLSILAGVHFTLCGGTIAKLGTAKHHSRFIPDMDVGRLRGCFGMTELGHGSNVAGIRTTATYDAKTKEFVLKTPDDDASKFWIGGAAGTAHICAIFAQLTVNGRYEGVHVFIVRLRDDSGRNLPGVRTADNGAKMGLNGVDNGQIWLDNVRVPRDAMLDRYASVDDSGAYHSPLQSVGARFGATVGGLTTGRVLIASSAVTAMSIGLTVAIRYAHARPQFGDALIGDYITHQRRLYPALAATYGLQFALDRVKALMTAPPSAEASRQLHISSSGIKAAATWYRVRVLQDCRECCGGMGVLANNRIGPLLTDMNVDTTFEGDNTVLMQQVAKSLLDAGAGVCAPDAPELSSDALRWTDEEIARTLGYRQALLTHELRRAMASKGSPGDAKAAAFAFNENLDPPSWPSPGALSPRGASTLRGRINDLCRRLGDKQGLAARTLVDGLGCPSHLMWAPIANDWRKAFAYPDNGAASRN</sequence>
<name>A0AAD9MLF7_PROWI</name>
<keyword evidence="14" id="KW-1185">Reference proteome</keyword>